<gene>
    <name evidence="1" type="ORF">HYT38_01705</name>
    <name evidence="2" type="ORF">HYV66_00490</name>
</gene>
<evidence type="ECO:0000313" key="2">
    <source>
        <dbReference type="EMBL" id="MBI2465699.1"/>
    </source>
</evidence>
<protein>
    <submittedName>
        <fullName evidence="2">Uncharacterized protein</fullName>
    </submittedName>
</protein>
<dbReference type="Proteomes" id="UP000709672">
    <property type="component" value="Unassembled WGS sequence"/>
</dbReference>
<evidence type="ECO:0000313" key="1">
    <source>
        <dbReference type="EMBL" id="MBI2052376.1"/>
    </source>
</evidence>
<name>A0A931YD60_9BACT</name>
<sequence>MIKFGIGIGRNTHTLVMVDVQPDQEPKVVVTEQYVPNSYSGAMDVVSIVSSNGNPRQVVFTGNIRWGTPFAAMLRNKDIEPFYYRFMAERGQRGRVGNVAKSLVTILTTGVRSRPYFLQKQTVAEGEAEKLPHTHRVALEYLKVTDQVRQTKHHVLDGLVVLFPECVRSEGRKVGGETLPVPQPQPPGLFTKGMQLVLANPDPFELDHHYGVPVEVRVLAANSLGRWVPQDFRAQVMSTYQCDLTNYYAQLERKETKMAELRELMAEHPLVVKYGGGDIITVVAALIGWRTWPYWRELRRYCGLDVSRLDSTGKPRISRVRPQIRQYLYLFMSMTKVGKEMAAEVTNVRQDGTKRTHLRVKRLEHVLKAFWRECLLR</sequence>
<comment type="caution">
    <text evidence="2">The sequence shown here is derived from an EMBL/GenBank/DDBJ whole genome shotgun (WGS) entry which is preliminary data.</text>
</comment>
<reference evidence="2" key="1">
    <citation type="submission" date="2020-07" db="EMBL/GenBank/DDBJ databases">
        <title>Huge and variable diversity of episymbiotic CPR bacteria and DPANN archaea in groundwater ecosystems.</title>
        <authorList>
            <person name="He C.Y."/>
            <person name="Keren R."/>
            <person name="Whittaker M."/>
            <person name="Farag I.F."/>
            <person name="Doudna J."/>
            <person name="Cate J.H.D."/>
            <person name="Banfield J.F."/>
        </authorList>
    </citation>
    <scope>NUCLEOTIDE SEQUENCE</scope>
    <source>
        <strain evidence="1">NC_groundwater_191_Ag_S-0.1um_45_8</strain>
        <strain evidence="2">NC_groundwater_418_Ag_B-0.1um_45_10</strain>
    </source>
</reference>
<dbReference type="EMBL" id="JACOYY010000049">
    <property type="protein sequence ID" value="MBI2052376.1"/>
    <property type="molecule type" value="Genomic_DNA"/>
</dbReference>
<dbReference type="Proteomes" id="UP000786662">
    <property type="component" value="Unassembled WGS sequence"/>
</dbReference>
<dbReference type="AlphaFoldDB" id="A0A931YD60"/>
<accession>A0A931YD60</accession>
<proteinExistence type="predicted"/>
<evidence type="ECO:0000313" key="3">
    <source>
        <dbReference type="Proteomes" id="UP000709672"/>
    </source>
</evidence>
<organism evidence="2 3">
    <name type="scientific">Candidatus Sungiibacteriota bacterium</name>
    <dbReference type="NCBI Taxonomy" id="2750080"/>
    <lineage>
        <taxon>Bacteria</taxon>
        <taxon>Candidatus Sungiibacteriota</taxon>
    </lineage>
</organism>
<dbReference type="EMBL" id="JACPHQ010000005">
    <property type="protein sequence ID" value="MBI2465699.1"/>
    <property type="molecule type" value="Genomic_DNA"/>
</dbReference>